<dbReference type="Proteomes" id="UP001610334">
    <property type="component" value="Unassembled WGS sequence"/>
</dbReference>
<evidence type="ECO:0000313" key="2">
    <source>
        <dbReference type="EMBL" id="KAL2814180.1"/>
    </source>
</evidence>
<name>A0ABR4HFH9_9EURO</name>
<dbReference type="EMBL" id="JBFXLT010000035">
    <property type="protein sequence ID" value="KAL2814180.1"/>
    <property type="molecule type" value="Genomic_DNA"/>
</dbReference>
<feature type="region of interest" description="Disordered" evidence="1">
    <location>
        <begin position="1"/>
        <end position="124"/>
    </location>
</feature>
<comment type="caution">
    <text evidence="2">The sequence shown here is derived from an EMBL/GenBank/DDBJ whole genome shotgun (WGS) entry which is preliminary data.</text>
</comment>
<sequence>MSGTDGAAPQERIQGRVARSQSRGIPPPEQSSTTPTDSETNLDTASNGNADEKPKVTPDDEERELQERLTQLNQEIEQRRARLRQRERLTGWHPGTPRERPTHLVQAGAPPATNEQTWPLYEHR</sequence>
<gene>
    <name evidence="2" type="ORF">BJX63DRAFT_431580</name>
</gene>
<feature type="compositionally biased region" description="Basic and acidic residues" evidence="1">
    <location>
        <begin position="76"/>
        <end position="102"/>
    </location>
</feature>
<evidence type="ECO:0000256" key="1">
    <source>
        <dbReference type="SAM" id="MobiDB-lite"/>
    </source>
</evidence>
<keyword evidence="3" id="KW-1185">Reference proteome</keyword>
<evidence type="ECO:0000313" key="3">
    <source>
        <dbReference type="Proteomes" id="UP001610334"/>
    </source>
</evidence>
<proteinExistence type="predicted"/>
<reference evidence="2 3" key="1">
    <citation type="submission" date="2024-07" db="EMBL/GenBank/DDBJ databases">
        <title>Section-level genome sequencing and comparative genomics of Aspergillus sections Usti and Cavernicolus.</title>
        <authorList>
            <consortium name="Lawrence Berkeley National Laboratory"/>
            <person name="Nybo J.L."/>
            <person name="Vesth T.C."/>
            <person name="Theobald S."/>
            <person name="Frisvad J.C."/>
            <person name="Larsen T.O."/>
            <person name="Kjaerboelling I."/>
            <person name="Rothschild-Mancinelli K."/>
            <person name="Lyhne E.K."/>
            <person name="Kogle M.E."/>
            <person name="Barry K."/>
            <person name="Clum A."/>
            <person name="Na H."/>
            <person name="Ledsgaard L."/>
            <person name="Lin J."/>
            <person name="Lipzen A."/>
            <person name="Kuo A."/>
            <person name="Riley R."/>
            <person name="Mondo S."/>
            <person name="Labutti K."/>
            <person name="Haridas S."/>
            <person name="Pangalinan J."/>
            <person name="Salamov A.A."/>
            <person name="Simmons B.A."/>
            <person name="Magnuson J.K."/>
            <person name="Chen J."/>
            <person name="Drula E."/>
            <person name="Henrissat B."/>
            <person name="Wiebenga A."/>
            <person name="Lubbers R.J."/>
            <person name="Gomes A.C."/>
            <person name="Makela M.R."/>
            <person name="Stajich J."/>
            <person name="Grigoriev I.V."/>
            <person name="Mortensen U.H."/>
            <person name="De Vries R.P."/>
            <person name="Baker S.E."/>
            <person name="Andersen M.R."/>
        </authorList>
    </citation>
    <scope>NUCLEOTIDE SEQUENCE [LARGE SCALE GENOMIC DNA]</scope>
    <source>
        <strain evidence="2 3">CBS 588.65</strain>
    </source>
</reference>
<protein>
    <submittedName>
        <fullName evidence="2">Uncharacterized protein</fullName>
    </submittedName>
</protein>
<accession>A0ABR4HFH9</accession>
<feature type="compositionally biased region" description="Polar residues" evidence="1">
    <location>
        <begin position="30"/>
        <end position="49"/>
    </location>
</feature>
<organism evidence="2 3">
    <name type="scientific">Aspergillus granulosus</name>
    <dbReference type="NCBI Taxonomy" id="176169"/>
    <lineage>
        <taxon>Eukaryota</taxon>
        <taxon>Fungi</taxon>
        <taxon>Dikarya</taxon>
        <taxon>Ascomycota</taxon>
        <taxon>Pezizomycotina</taxon>
        <taxon>Eurotiomycetes</taxon>
        <taxon>Eurotiomycetidae</taxon>
        <taxon>Eurotiales</taxon>
        <taxon>Aspergillaceae</taxon>
        <taxon>Aspergillus</taxon>
        <taxon>Aspergillus subgen. Nidulantes</taxon>
    </lineage>
</organism>